<dbReference type="NCBIfam" id="TIGR00277">
    <property type="entry name" value="HDIG"/>
    <property type="match status" value="1"/>
</dbReference>
<feature type="domain" description="HD/PDEase" evidence="1">
    <location>
        <begin position="25"/>
        <end position="158"/>
    </location>
</feature>
<keyword evidence="4" id="KW-1185">Reference proteome</keyword>
<name>A0A255IJ23_9FIRM</name>
<dbReference type="InterPro" id="IPR006675">
    <property type="entry name" value="HDIG_dom"/>
</dbReference>
<reference evidence="3 4" key="1">
    <citation type="journal article" date="2017" name="Genome Announc.">
        <title>Draft Genome Sequence of a Sporulating and Motile Strain of Lachnotalea glycerini Isolated from Water in Quebec City, Canada.</title>
        <authorList>
            <person name="Maheux A.F."/>
            <person name="Boudreau D.K."/>
            <person name="Berube E."/>
            <person name="Boissinot M."/>
            <person name="Raymond F."/>
            <person name="Brodeur S."/>
            <person name="Corbeil J."/>
            <person name="Isabel S."/>
            <person name="Omar R.F."/>
            <person name="Bergeron M.G."/>
        </authorList>
    </citation>
    <scope>NUCLEOTIDE SEQUENCE [LARGE SCALE GENOMIC DNA]</scope>
    <source>
        <strain evidence="3 4">CCRI-19302</strain>
    </source>
</reference>
<evidence type="ECO:0000313" key="5">
    <source>
        <dbReference type="Proteomes" id="UP000247523"/>
    </source>
</evidence>
<evidence type="ECO:0000259" key="1">
    <source>
        <dbReference type="SMART" id="SM00471"/>
    </source>
</evidence>
<dbReference type="RefSeq" id="WP_094377504.1">
    <property type="nucleotide sequence ID" value="NZ_NOKA02000015.1"/>
</dbReference>
<evidence type="ECO:0000313" key="4">
    <source>
        <dbReference type="Proteomes" id="UP000216411"/>
    </source>
</evidence>
<sequence>MLFDREEVMTEFQNYVKKYNQEDERIRLKIEHTYRVARLCEQIAESLSLTKEKIELAWLIGMLHDIGRFEQLKNYRTFIDSESINHAEYGVHLLFEQGMIRTFCKDSRYDALIQASIFYHNAYRLPKNLKQETKFFCDLLRDADKIDILKVSVDIPLQTIYDVSDSQMKQAVITPEVMENFFEHHAINHKLKKSPIDHIIGHISLVFELVYPISLTIVEEQGYLRQMLNFQTENATTQKQLWLLKQDMQNYIALKSL</sequence>
<accession>A0A255IJ23</accession>
<gene>
    <name evidence="2" type="ORF">C8E03_107160</name>
    <name evidence="3" type="ORF">CG710_009515</name>
</gene>
<protein>
    <submittedName>
        <fullName evidence="3">HD domain-containing protein</fullName>
    </submittedName>
    <submittedName>
        <fullName evidence="2">Putative nucleotidyltransferase with HDIG domain</fullName>
    </submittedName>
</protein>
<dbReference type="EMBL" id="NOKA02000015">
    <property type="protein sequence ID" value="RDY31469.1"/>
    <property type="molecule type" value="Genomic_DNA"/>
</dbReference>
<dbReference type="InterPro" id="IPR006674">
    <property type="entry name" value="HD_domain"/>
</dbReference>
<keyword evidence="2" id="KW-0808">Transferase</keyword>
<dbReference type="AlphaFoldDB" id="A0A255IJ23"/>
<dbReference type="GO" id="GO:0016740">
    <property type="term" value="F:transferase activity"/>
    <property type="evidence" value="ECO:0007669"/>
    <property type="project" value="UniProtKB-KW"/>
</dbReference>
<dbReference type="SUPFAM" id="SSF109604">
    <property type="entry name" value="HD-domain/PDEase-like"/>
    <property type="match status" value="1"/>
</dbReference>
<evidence type="ECO:0000313" key="2">
    <source>
        <dbReference type="EMBL" id="PXV89183.1"/>
    </source>
</evidence>
<reference evidence="3" key="3">
    <citation type="submission" date="2018-07" db="EMBL/GenBank/DDBJ databases">
        <authorList>
            <person name="Quirk P.G."/>
            <person name="Krulwich T.A."/>
        </authorList>
    </citation>
    <scope>NUCLEOTIDE SEQUENCE</scope>
    <source>
        <strain evidence="3">CCRI-19302</strain>
    </source>
</reference>
<reference evidence="2 5" key="2">
    <citation type="submission" date="2018-05" db="EMBL/GenBank/DDBJ databases">
        <title>Genomic Encyclopedia of Type Strains, Phase IV (KMG-IV): sequencing the most valuable type-strain genomes for metagenomic binning, comparative biology and taxonomic classification.</title>
        <authorList>
            <person name="Goeker M."/>
        </authorList>
    </citation>
    <scope>NUCLEOTIDE SEQUENCE [LARGE SCALE GENOMIC DNA]</scope>
    <source>
        <strain evidence="2 5">DSM 28816</strain>
    </source>
</reference>
<comment type="caution">
    <text evidence="3">The sequence shown here is derived from an EMBL/GenBank/DDBJ whole genome shotgun (WGS) entry which is preliminary data.</text>
</comment>
<proteinExistence type="predicted"/>
<evidence type="ECO:0000313" key="3">
    <source>
        <dbReference type="EMBL" id="RDY31469.1"/>
    </source>
</evidence>
<organism evidence="3 4">
    <name type="scientific">Lachnotalea glycerini</name>
    <dbReference type="NCBI Taxonomy" id="1763509"/>
    <lineage>
        <taxon>Bacteria</taxon>
        <taxon>Bacillati</taxon>
        <taxon>Bacillota</taxon>
        <taxon>Clostridia</taxon>
        <taxon>Lachnospirales</taxon>
        <taxon>Lachnospiraceae</taxon>
        <taxon>Lachnotalea</taxon>
    </lineage>
</organism>
<dbReference type="CDD" id="cd00077">
    <property type="entry name" value="HDc"/>
    <property type="match status" value="1"/>
</dbReference>
<dbReference type="Proteomes" id="UP000216411">
    <property type="component" value="Unassembled WGS sequence"/>
</dbReference>
<dbReference type="Proteomes" id="UP000247523">
    <property type="component" value="Unassembled WGS sequence"/>
</dbReference>
<dbReference type="Pfam" id="PF01966">
    <property type="entry name" value="HD"/>
    <property type="match status" value="1"/>
</dbReference>
<dbReference type="Gene3D" id="1.10.3210.10">
    <property type="entry name" value="Hypothetical protein af1432"/>
    <property type="match status" value="1"/>
</dbReference>
<dbReference type="InterPro" id="IPR003607">
    <property type="entry name" value="HD/PDEase_dom"/>
</dbReference>
<dbReference type="EMBL" id="QICS01000007">
    <property type="protein sequence ID" value="PXV89183.1"/>
    <property type="molecule type" value="Genomic_DNA"/>
</dbReference>
<dbReference type="OrthoDB" id="9797344at2"/>
<dbReference type="SMART" id="SM00471">
    <property type="entry name" value="HDc"/>
    <property type="match status" value="1"/>
</dbReference>